<comment type="domain">
    <text evidence="7">The DHHC domain is required for palmitoyltransferase activity.</text>
</comment>
<evidence type="ECO:0000313" key="11">
    <source>
        <dbReference type="Proteomes" id="UP000018467"/>
    </source>
</evidence>
<dbReference type="Bgee" id="ENSAMXG00000008078">
    <property type="expression patterns" value="Expressed in camera-type eye and 9 other cell types or tissues"/>
</dbReference>
<feature type="domain" description="Palmitoyltransferase DHHC" evidence="9">
    <location>
        <begin position="125"/>
        <end position="257"/>
    </location>
</feature>
<dbReference type="RefSeq" id="XP_022539940.1">
    <property type="nucleotide sequence ID" value="XM_022684219.2"/>
</dbReference>
<dbReference type="CTD" id="51201"/>
<keyword evidence="5 7" id="KW-0472">Membrane</keyword>
<feature type="transmembrane region" description="Helical" evidence="7">
    <location>
        <begin position="16"/>
        <end position="36"/>
    </location>
</feature>
<dbReference type="GO" id="GO:0019706">
    <property type="term" value="F:protein-cysteine S-palmitoyltransferase activity"/>
    <property type="evidence" value="ECO:0007669"/>
    <property type="project" value="UniProtKB-EC"/>
</dbReference>
<reference evidence="11" key="1">
    <citation type="submission" date="2013-03" db="EMBL/GenBank/DDBJ databases">
        <authorList>
            <person name="Jeffery W."/>
            <person name="Warren W."/>
            <person name="Wilson R.K."/>
        </authorList>
    </citation>
    <scope>NUCLEOTIDE SEQUENCE</scope>
    <source>
        <strain evidence="11">female</strain>
    </source>
</reference>
<comment type="catalytic activity">
    <reaction evidence="7">
        <text>L-cysteinyl-[protein] + hexadecanoyl-CoA = S-hexadecanoyl-L-cysteinyl-[protein] + CoA</text>
        <dbReference type="Rhea" id="RHEA:36683"/>
        <dbReference type="Rhea" id="RHEA-COMP:10131"/>
        <dbReference type="Rhea" id="RHEA-COMP:11032"/>
        <dbReference type="ChEBI" id="CHEBI:29950"/>
        <dbReference type="ChEBI" id="CHEBI:57287"/>
        <dbReference type="ChEBI" id="CHEBI:57379"/>
        <dbReference type="ChEBI" id="CHEBI:74151"/>
        <dbReference type="EC" id="2.3.1.225"/>
    </reaction>
</comment>
<dbReference type="GeneID" id="103043768"/>
<evidence type="ECO:0000256" key="7">
    <source>
        <dbReference type="RuleBase" id="RU079119"/>
    </source>
</evidence>
<dbReference type="GO" id="GO:0016020">
    <property type="term" value="C:membrane"/>
    <property type="evidence" value="ECO:0007669"/>
    <property type="project" value="UniProtKB-SubCell"/>
</dbReference>
<accession>W5KL32</accession>
<evidence type="ECO:0000259" key="9">
    <source>
        <dbReference type="Pfam" id="PF01529"/>
    </source>
</evidence>
<dbReference type="EC" id="2.3.1.225" evidence="7"/>
<reference evidence="10" key="4">
    <citation type="submission" date="2025-09" db="UniProtKB">
        <authorList>
            <consortium name="Ensembl"/>
        </authorList>
    </citation>
    <scope>IDENTIFICATION</scope>
</reference>
<evidence type="ECO:0000256" key="5">
    <source>
        <dbReference type="ARBA" id="ARBA00023136"/>
    </source>
</evidence>
<dbReference type="PANTHER" id="PTHR12246">
    <property type="entry name" value="PALMITOYLTRANSFERASE ZDHHC16"/>
    <property type="match status" value="1"/>
</dbReference>
<dbReference type="AlphaFoldDB" id="W5KL32"/>
<dbReference type="InParanoid" id="W5KL32"/>
<feature type="compositionally biased region" description="Polar residues" evidence="8">
    <location>
        <begin position="346"/>
        <end position="357"/>
    </location>
</feature>
<evidence type="ECO:0000256" key="2">
    <source>
        <dbReference type="ARBA" id="ARBA00022679"/>
    </source>
</evidence>
<protein>
    <recommendedName>
        <fullName evidence="7">Palmitoyltransferase</fullName>
        <ecNumber evidence="7">2.3.1.225</ecNumber>
    </recommendedName>
</protein>
<name>W5KL32_ASTMX</name>
<comment type="subcellular location">
    <subcellularLocation>
        <location evidence="1">Membrane</location>
        <topology evidence="1">Multi-pass membrane protein</topology>
    </subcellularLocation>
</comment>
<dbReference type="STRING" id="7994.ENSAMXP00000008294"/>
<dbReference type="HOGENOM" id="CLU_027721_1_3_1"/>
<feature type="transmembrane region" description="Helical" evidence="7">
    <location>
        <begin position="170"/>
        <end position="187"/>
    </location>
</feature>
<dbReference type="GeneTree" id="ENSGT00940000153716"/>
<evidence type="ECO:0000256" key="6">
    <source>
        <dbReference type="ARBA" id="ARBA00023315"/>
    </source>
</evidence>
<sequence length="380" mass="43748">MAPSGSRNIRGGCRRVLYWIPVLFICLIVAWSYYAYVLQLCIETVENLGEKIVYLLAYHVLFILFVWSYWQTIFTKPMNPLKEFHLSHSDKELLEREDRGESQQEILRRISKDLPIYTRTTSGAIRYCERCHLVKPDRCHHCSVCDKCILKMDHHCPWVNNCVGFSNYKFFTLFLAYSLLYCLFITATDLQYFVQFWTAGGKAHDRLREYWNGLPDTQAKFHIMFLFFASSMFSVSLASLFAYHCWLVCKNRSTLEVFRAPAFRHGTDKNGFSLGVSKNLRQVFGDEKKYWLLPVFSSQGDGCSFPTCLVNQDPEQPASPSGHAAAKSTEGETHPFPAKPLRESQSRLLSNGQTWTDSEGPEDKDRQGTSNPALTIEKET</sequence>
<comment type="similarity">
    <text evidence="7">Belongs to the DHHC palmitoyltransferase family.</text>
</comment>
<dbReference type="FunCoup" id="W5KL32">
    <property type="interactions" value="1299"/>
</dbReference>
<reference evidence="11" key="2">
    <citation type="journal article" date="2014" name="Nat. Commun.">
        <title>The cavefish genome reveals candidate genes for eye loss.</title>
        <authorList>
            <person name="McGaugh S.E."/>
            <person name="Gross J.B."/>
            <person name="Aken B."/>
            <person name="Blin M."/>
            <person name="Borowsky R."/>
            <person name="Chalopin D."/>
            <person name="Hinaux H."/>
            <person name="Jeffery W.R."/>
            <person name="Keene A."/>
            <person name="Ma L."/>
            <person name="Minx P."/>
            <person name="Murphy D."/>
            <person name="O'Quin K.E."/>
            <person name="Retaux S."/>
            <person name="Rohner N."/>
            <person name="Searle S.M."/>
            <person name="Stahl B.A."/>
            <person name="Tabin C."/>
            <person name="Volff J.N."/>
            <person name="Yoshizawa M."/>
            <person name="Warren W.C."/>
        </authorList>
    </citation>
    <scope>NUCLEOTIDE SEQUENCE [LARGE SCALE GENOMIC DNA]</scope>
    <source>
        <strain evidence="11">female</strain>
    </source>
</reference>
<dbReference type="InterPro" id="IPR001594">
    <property type="entry name" value="Palmitoyltrfase_DHHC"/>
</dbReference>
<evidence type="ECO:0000256" key="8">
    <source>
        <dbReference type="SAM" id="MobiDB-lite"/>
    </source>
</evidence>
<keyword evidence="11" id="KW-1185">Reference proteome</keyword>
<evidence type="ECO:0000313" key="10">
    <source>
        <dbReference type="Ensembl" id="ENSAMXP00000008294.2"/>
    </source>
</evidence>
<feature type="transmembrane region" description="Helical" evidence="7">
    <location>
        <begin position="52"/>
        <end position="70"/>
    </location>
</feature>
<keyword evidence="2 7" id="KW-0808">Transferase</keyword>
<keyword evidence="4 7" id="KW-1133">Transmembrane helix</keyword>
<dbReference type="InterPro" id="IPR039859">
    <property type="entry name" value="PFA4/ZDH16/20/ERF2-like"/>
</dbReference>
<dbReference type="Proteomes" id="UP000018467">
    <property type="component" value="Unassembled WGS sequence"/>
</dbReference>
<feature type="transmembrane region" description="Helical" evidence="7">
    <location>
        <begin position="221"/>
        <end position="243"/>
    </location>
</feature>
<evidence type="ECO:0000256" key="1">
    <source>
        <dbReference type="ARBA" id="ARBA00004141"/>
    </source>
</evidence>
<dbReference type="PROSITE" id="PS50216">
    <property type="entry name" value="DHHC"/>
    <property type="match status" value="1"/>
</dbReference>
<dbReference type="KEGG" id="amex:103043768"/>
<proteinExistence type="inferred from homology"/>
<keyword evidence="6 7" id="KW-0012">Acyltransferase</keyword>
<dbReference type="Ensembl" id="ENSAMXT00000008294.2">
    <property type="protein sequence ID" value="ENSAMXP00000008294.2"/>
    <property type="gene ID" value="ENSAMXG00000008078.2"/>
</dbReference>
<organism evidence="10 11">
    <name type="scientific">Astyanax mexicanus</name>
    <name type="common">Blind cave fish</name>
    <name type="synonym">Astyanax fasciatus mexicanus</name>
    <dbReference type="NCBI Taxonomy" id="7994"/>
    <lineage>
        <taxon>Eukaryota</taxon>
        <taxon>Metazoa</taxon>
        <taxon>Chordata</taxon>
        <taxon>Craniata</taxon>
        <taxon>Vertebrata</taxon>
        <taxon>Euteleostomi</taxon>
        <taxon>Actinopterygii</taxon>
        <taxon>Neopterygii</taxon>
        <taxon>Teleostei</taxon>
        <taxon>Ostariophysi</taxon>
        <taxon>Characiformes</taxon>
        <taxon>Characoidei</taxon>
        <taxon>Acestrorhamphidae</taxon>
        <taxon>Acestrorhamphinae</taxon>
        <taxon>Astyanax</taxon>
    </lineage>
</organism>
<evidence type="ECO:0000256" key="4">
    <source>
        <dbReference type="ARBA" id="ARBA00022989"/>
    </source>
</evidence>
<dbReference type="Pfam" id="PF01529">
    <property type="entry name" value="DHHC"/>
    <property type="match status" value="1"/>
</dbReference>
<reference evidence="10" key="3">
    <citation type="submission" date="2025-08" db="UniProtKB">
        <authorList>
            <consortium name="Ensembl"/>
        </authorList>
    </citation>
    <scope>IDENTIFICATION</scope>
</reference>
<dbReference type="eggNOG" id="KOG1315">
    <property type="taxonomic scope" value="Eukaryota"/>
</dbReference>
<keyword evidence="3 7" id="KW-0812">Transmembrane</keyword>
<evidence type="ECO:0000256" key="3">
    <source>
        <dbReference type="ARBA" id="ARBA00022692"/>
    </source>
</evidence>
<dbReference type="OrthoDB" id="9909019at2759"/>
<feature type="region of interest" description="Disordered" evidence="8">
    <location>
        <begin position="307"/>
        <end position="380"/>
    </location>
</feature>